<feature type="domain" description="DUF6469" evidence="8">
    <location>
        <begin position="82"/>
        <end position="206"/>
    </location>
</feature>
<dbReference type="InterPro" id="IPR027417">
    <property type="entry name" value="P-loop_NTPase"/>
</dbReference>
<dbReference type="InterPro" id="IPR047187">
    <property type="entry name" value="SF1_C_Upf1"/>
</dbReference>
<keyword evidence="3" id="KW-0347">Helicase</keyword>
<accession>A0AAQ3QGG4</accession>
<sequence>MANRTGMAKRESTSAQHMKFGNLIFSWTINDVLNKDCFIDKVKKIPDTFDTVENYLRSFAYPLMEEVRAEMCSNLEAVSNAPFIKVQQLKCTKPKDHIYHMVIAPSLQTSSSGGSAIYSPHKGDVLVLADCKPSQLSDLSRIRQSYRLCEVSKDEYDDMPPNQYVIRASEKIEEAKDTDKNKQINSLFAVCLVNTITYNRILRALNCELAKKRDLGLIQMVLQADPKEIGENAITEFNATGSIKGIDIGMCLSNLGLNESQRHAILSGIWASQCSRKKSINLVWGPPGTGKTKTIGGLLWLLDQLGCRTLICAPTNTAVKEVALRLLELVKKFSVMNPCRMGDVVLFGNEERLRVNDDLREVFLDYRLKSLVTCFALTTGWKHCLSSTIEFFKDGVSLYRIFLDDKKKKSLDNEEDGDHGNNKPSDDDEDCKESFLSFARKRFGYLLEQCSSCFKTLYLHIPRTALSDANCKNIQILIDSLQSFKNLLSKNVAGTNLEKIFESNYEVEGVTLSNKLNFDGSNCSTAFKLRQSRAYCCKILTILENSLDLPPVAAKRAIKDFCLQRANLVFCTASTSAKLYQLEVKKPFELVVIDEAAQLKECESLIPLQISSVRHAVLIGDECQLPSLVKSKVSERAMFGRSLFERLSSLGHKKHLLNVQYRMHPSISLFPNANFYDNKILDGPNVAQISYRPTYLVGPMYGPYSFINIEHGIESLDSLGRSRKNDIEAVVILQILTNLRIGTMRRRQKLSVGVICPYSAQVLAIQERIGKTNQLNPYMSVKVNSVDGFQGSEEDVIILCTVRANCAGSVGFLSDLNRTNVALTRARYCLWVLGNGSTLTSSGSIWAKLVFDAKARKCFFDAAEDASIACAIASAFSESCTVDSLNMDGLHISKSSYKNKTDVTRHPSLNRSPASSNNPEASRAKELLGQKNSYNSLNNIDNSGSYFRMQESRGKGESSRITYMPGRTSTTIPEKKVSSAVPSVVITGTNMSHNPGFTSRRNEVNDDDRNASWFSTVRLGIAIAGILVIAKYMCS</sequence>
<evidence type="ECO:0000259" key="7">
    <source>
        <dbReference type="Pfam" id="PF13087"/>
    </source>
</evidence>
<evidence type="ECO:0000256" key="1">
    <source>
        <dbReference type="ARBA" id="ARBA00022741"/>
    </source>
</evidence>
<dbReference type="AlphaFoldDB" id="A0AAQ3QGG4"/>
<keyword evidence="1" id="KW-0547">Nucleotide-binding</keyword>
<dbReference type="InterPro" id="IPR045529">
    <property type="entry name" value="DUF6469"/>
</dbReference>
<dbReference type="EMBL" id="CP136894">
    <property type="protein sequence ID" value="WOL07365.1"/>
    <property type="molecule type" value="Genomic_DNA"/>
</dbReference>
<dbReference type="FunFam" id="3.40.50.300:FF:000326">
    <property type="entry name" value="P-loop containing nucleoside triphosphate hydrolase"/>
    <property type="match status" value="1"/>
</dbReference>
<dbReference type="GO" id="GO:0005524">
    <property type="term" value="F:ATP binding"/>
    <property type="evidence" value="ECO:0007669"/>
    <property type="project" value="UniProtKB-KW"/>
</dbReference>
<keyword evidence="2" id="KW-0378">Hydrolase</keyword>
<dbReference type="GO" id="GO:0005694">
    <property type="term" value="C:chromosome"/>
    <property type="evidence" value="ECO:0007669"/>
    <property type="project" value="UniProtKB-ARBA"/>
</dbReference>
<dbReference type="Pfam" id="PF13087">
    <property type="entry name" value="AAA_12"/>
    <property type="match status" value="1"/>
</dbReference>
<dbReference type="InterPro" id="IPR041677">
    <property type="entry name" value="DNA2/NAM7_AAA_11"/>
</dbReference>
<proteinExistence type="predicted"/>
<gene>
    <name evidence="9" type="ORF">Cni_G16105</name>
</gene>
<evidence type="ECO:0000259" key="6">
    <source>
        <dbReference type="Pfam" id="PF13086"/>
    </source>
</evidence>
<dbReference type="Pfam" id="PF13086">
    <property type="entry name" value="AAA_11"/>
    <property type="match status" value="1"/>
</dbReference>
<evidence type="ECO:0000256" key="4">
    <source>
        <dbReference type="ARBA" id="ARBA00022840"/>
    </source>
</evidence>
<dbReference type="PANTHER" id="PTHR10887:SF515">
    <property type="entry name" value="P-LOOP CONTAINING NUCLEOSIDE TRIPHOSPHATE HYDROLASES SUPERFAMILY PROTEIN"/>
    <property type="match status" value="1"/>
</dbReference>
<evidence type="ECO:0000256" key="5">
    <source>
        <dbReference type="SAM" id="MobiDB-lite"/>
    </source>
</evidence>
<organism evidence="9 10">
    <name type="scientific">Canna indica</name>
    <name type="common">Indian-shot</name>
    <dbReference type="NCBI Taxonomy" id="4628"/>
    <lineage>
        <taxon>Eukaryota</taxon>
        <taxon>Viridiplantae</taxon>
        <taxon>Streptophyta</taxon>
        <taxon>Embryophyta</taxon>
        <taxon>Tracheophyta</taxon>
        <taxon>Spermatophyta</taxon>
        <taxon>Magnoliopsida</taxon>
        <taxon>Liliopsida</taxon>
        <taxon>Zingiberales</taxon>
        <taxon>Cannaceae</taxon>
        <taxon>Canna</taxon>
    </lineage>
</organism>
<keyword evidence="4" id="KW-0067">ATP-binding</keyword>
<dbReference type="PANTHER" id="PTHR10887">
    <property type="entry name" value="DNA2/NAM7 HELICASE FAMILY"/>
    <property type="match status" value="1"/>
</dbReference>
<feature type="compositionally biased region" description="Polar residues" evidence="5">
    <location>
        <begin position="907"/>
        <end position="920"/>
    </location>
</feature>
<dbReference type="CDD" id="cd18808">
    <property type="entry name" value="SF1_C_Upf1"/>
    <property type="match status" value="1"/>
</dbReference>
<protein>
    <submittedName>
        <fullName evidence="9">Uncharacterized protein</fullName>
    </submittedName>
</protein>
<dbReference type="Pfam" id="PF20073">
    <property type="entry name" value="DUF6469"/>
    <property type="match status" value="1"/>
</dbReference>
<dbReference type="SUPFAM" id="SSF52540">
    <property type="entry name" value="P-loop containing nucleoside triphosphate hydrolases"/>
    <property type="match status" value="1"/>
</dbReference>
<keyword evidence="10" id="KW-1185">Reference proteome</keyword>
<dbReference type="GO" id="GO:0016787">
    <property type="term" value="F:hydrolase activity"/>
    <property type="evidence" value="ECO:0007669"/>
    <property type="project" value="UniProtKB-KW"/>
</dbReference>
<feature type="compositionally biased region" description="Basic and acidic residues" evidence="5">
    <location>
        <begin position="410"/>
        <end position="425"/>
    </location>
</feature>
<evidence type="ECO:0000256" key="3">
    <source>
        <dbReference type="ARBA" id="ARBA00022806"/>
    </source>
</evidence>
<dbReference type="GO" id="GO:0004386">
    <property type="term" value="F:helicase activity"/>
    <property type="evidence" value="ECO:0007669"/>
    <property type="project" value="UniProtKB-KW"/>
</dbReference>
<evidence type="ECO:0000313" key="9">
    <source>
        <dbReference type="EMBL" id="WOL07365.1"/>
    </source>
</evidence>
<name>A0AAQ3QGG4_9LILI</name>
<evidence type="ECO:0000259" key="8">
    <source>
        <dbReference type="Pfam" id="PF20073"/>
    </source>
</evidence>
<feature type="region of interest" description="Disordered" evidence="5">
    <location>
        <begin position="410"/>
        <end position="430"/>
    </location>
</feature>
<dbReference type="InterPro" id="IPR045055">
    <property type="entry name" value="DNA2/NAM7-like"/>
</dbReference>
<reference evidence="9 10" key="1">
    <citation type="submission" date="2023-10" db="EMBL/GenBank/DDBJ databases">
        <title>Chromosome-scale genome assembly provides insights into flower coloration mechanisms of Canna indica.</title>
        <authorList>
            <person name="Li C."/>
        </authorList>
    </citation>
    <scope>NUCLEOTIDE SEQUENCE [LARGE SCALE GENOMIC DNA]</scope>
    <source>
        <tissue evidence="9">Flower</tissue>
    </source>
</reference>
<feature type="region of interest" description="Disordered" evidence="5">
    <location>
        <begin position="901"/>
        <end position="923"/>
    </location>
</feature>
<feature type="domain" description="DNA2/NAM7 helicase-like C-terminal" evidence="7">
    <location>
        <begin position="640"/>
        <end position="835"/>
    </location>
</feature>
<dbReference type="Proteomes" id="UP001327560">
    <property type="component" value="Chromosome 5"/>
</dbReference>
<evidence type="ECO:0000313" key="10">
    <source>
        <dbReference type="Proteomes" id="UP001327560"/>
    </source>
</evidence>
<evidence type="ECO:0000256" key="2">
    <source>
        <dbReference type="ARBA" id="ARBA00022801"/>
    </source>
</evidence>
<dbReference type="InterPro" id="IPR041679">
    <property type="entry name" value="DNA2/NAM7-like_C"/>
</dbReference>
<dbReference type="Gene3D" id="3.40.50.300">
    <property type="entry name" value="P-loop containing nucleotide triphosphate hydrolases"/>
    <property type="match status" value="2"/>
</dbReference>
<feature type="domain" description="DNA2/NAM7 helicase helicase" evidence="6">
    <location>
        <begin position="257"/>
        <end position="632"/>
    </location>
</feature>